<organism evidence="1 2">
    <name type="scientific">Haladaptatus litoreus</name>
    <dbReference type="NCBI Taxonomy" id="553468"/>
    <lineage>
        <taxon>Archaea</taxon>
        <taxon>Methanobacteriati</taxon>
        <taxon>Methanobacteriota</taxon>
        <taxon>Stenosarchaea group</taxon>
        <taxon>Halobacteria</taxon>
        <taxon>Halobacteriales</taxon>
        <taxon>Haladaptataceae</taxon>
        <taxon>Haladaptatus</taxon>
    </lineage>
</organism>
<dbReference type="AlphaFoldDB" id="A0A1N7FHR7"/>
<dbReference type="EMBL" id="FTNO01000009">
    <property type="protein sequence ID" value="SIR99968.1"/>
    <property type="molecule type" value="Genomic_DNA"/>
</dbReference>
<reference evidence="2" key="1">
    <citation type="submission" date="2017-01" db="EMBL/GenBank/DDBJ databases">
        <authorList>
            <person name="Varghese N."/>
            <person name="Submissions S."/>
        </authorList>
    </citation>
    <scope>NUCLEOTIDE SEQUENCE [LARGE SCALE GENOMIC DNA]</scope>
    <source>
        <strain evidence="2">CGMCC 1.7737</strain>
    </source>
</reference>
<proteinExistence type="predicted"/>
<evidence type="ECO:0000313" key="2">
    <source>
        <dbReference type="Proteomes" id="UP000186914"/>
    </source>
</evidence>
<gene>
    <name evidence="1" type="ORF">SAMN05421858_5083</name>
</gene>
<sequence length="52" mass="6077">MSEQSVEHTKQCQKCGETEWGKDPRFDNYACDGCGWMPREIRQQELIEVLGE</sequence>
<protein>
    <submittedName>
        <fullName evidence="1">Uncharacterized protein</fullName>
    </submittedName>
</protein>
<keyword evidence="2" id="KW-1185">Reference proteome</keyword>
<evidence type="ECO:0000313" key="1">
    <source>
        <dbReference type="EMBL" id="SIR99968.1"/>
    </source>
</evidence>
<accession>A0A1N7FHR7</accession>
<name>A0A1N7FHR7_9EURY</name>
<dbReference type="RefSeq" id="WP_175609817.1">
    <property type="nucleotide sequence ID" value="NZ_FTNO01000009.1"/>
</dbReference>
<dbReference type="Proteomes" id="UP000186914">
    <property type="component" value="Unassembled WGS sequence"/>
</dbReference>